<dbReference type="Proteomes" id="UP000046392">
    <property type="component" value="Unplaced"/>
</dbReference>
<keyword evidence="1" id="KW-1185">Reference proteome</keyword>
<reference evidence="2" key="1">
    <citation type="submission" date="2017-02" db="UniProtKB">
        <authorList>
            <consortium name="WormBaseParasite"/>
        </authorList>
    </citation>
    <scope>IDENTIFICATION</scope>
</reference>
<dbReference type="AlphaFoldDB" id="A0A0N5C1R8"/>
<evidence type="ECO:0000313" key="2">
    <source>
        <dbReference type="WBParaSite" id="SPAL_0001193800.1"/>
    </source>
</evidence>
<protein>
    <submittedName>
        <fullName evidence="2">RRM domain-containing protein</fullName>
    </submittedName>
</protein>
<sequence length="87" mass="9833">MVKRARLSDIINNESNVERKGKIASLVPDFKDRCYYDAIFLKNLFSVINSVFIHVGVECLSEGEGKNLWCGYISFVTVKGLSVMDLK</sequence>
<evidence type="ECO:0000313" key="1">
    <source>
        <dbReference type="Proteomes" id="UP000046392"/>
    </source>
</evidence>
<organism evidence="1 2">
    <name type="scientific">Strongyloides papillosus</name>
    <name type="common">Intestinal threadworm</name>
    <dbReference type="NCBI Taxonomy" id="174720"/>
    <lineage>
        <taxon>Eukaryota</taxon>
        <taxon>Metazoa</taxon>
        <taxon>Ecdysozoa</taxon>
        <taxon>Nematoda</taxon>
        <taxon>Chromadorea</taxon>
        <taxon>Rhabditida</taxon>
        <taxon>Tylenchina</taxon>
        <taxon>Panagrolaimomorpha</taxon>
        <taxon>Strongyloidoidea</taxon>
        <taxon>Strongyloididae</taxon>
        <taxon>Strongyloides</taxon>
    </lineage>
</organism>
<name>A0A0N5C1R8_STREA</name>
<dbReference type="WBParaSite" id="SPAL_0001193800.1">
    <property type="protein sequence ID" value="SPAL_0001193800.1"/>
    <property type="gene ID" value="SPAL_0001193800"/>
</dbReference>
<accession>A0A0N5C1R8</accession>
<proteinExistence type="predicted"/>